<gene>
    <name evidence="2" type="ORF">Pfra01_001734800</name>
</gene>
<protein>
    <submittedName>
        <fullName evidence="2">Unnamed protein product</fullName>
    </submittedName>
</protein>
<keyword evidence="3" id="KW-1185">Reference proteome</keyword>
<organism evidence="2 3">
    <name type="scientific">Phytophthora fragariaefolia</name>
    <dbReference type="NCBI Taxonomy" id="1490495"/>
    <lineage>
        <taxon>Eukaryota</taxon>
        <taxon>Sar</taxon>
        <taxon>Stramenopiles</taxon>
        <taxon>Oomycota</taxon>
        <taxon>Peronosporomycetes</taxon>
        <taxon>Peronosporales</taxon>
        <taxon>Peronosporaceae</taxon>
        <taxon>Phytophthora</taxon>
    </lineage>
</organism>
<dbReference type="OrthoDB" id="127361at2759"/>
<dbReference type="InterPro" id="IPR012337">
    <property type="entry name" value="RNaseH-like_sf"/>
</dbReference>
<dbReference type="Pfam" id="PF05699">
    <property type="entry name" value="Dimer_Tnp_hAT"/>
    <property type="match status" value="1"/>
</dbReference>
<accession>A0A9W6XWI9</accession>
<reference evidence="2" key="1">
    <citation type="submission" date="2023-04" db="EMBL/GenBank/DDBJ databases">
        <title>Phytophthora fragariaefolia NBRC 109709.</title>
        <authorList>
            <person name="Ichikawa N."/>
            <person name="Sato H."/>
            <person name="Tonouchi N."/>
        </authorList>
    </citation>
    <scope>NUCLEOTIDE SEQUENCE</scope>
    <source>
        <strain evidence="2">NBRC 109709</strain>
    </source>
</reference>
<evidence type="ECO:0000313" key="2">
    <source>
        <dbReference type="EMBL" id="GMF46760.1"/>
    </source>
</evidence>
<dbReference type="SUPFAM" id="SSF53098">
    <property type="entry name" value="Ribonuclease H-like"/>
    <property type="match status" value="1"/>
</dbReference>
<dbReference type="AlphaFoldDB" id="A0A9W6XWI9"/>
<proteinExistence type="predicted"/>
<feature type="domain" description="HAT C-terminal dimerisation" evidence="1">
    <location>
        <begin position="256"/>
        <end position="342"/>
    </location>
</feature>
<sequence>MAVYPVRSVEVMGDLYEQLVRPLGVRKEKKLIDYKPHRFMSLTRVFQRIIKHWNVLCLWYEERANKAIRGRSPTPSPFPLSDSHLLMKQLLSLMLPISALNVKSLAEKANQVGVLFSAYKVMVTTIGPEASLRKHDATHDNPTSYHHSTLLPFVTKTRSLLSNAFHSRFFSRYTDREGMPESIGCEDDGEAKAAIYHERLNTTKGSELHSYRPPQYSATYNSGAFSEDLSELFDFPTMTPEPMAPRLLHEEVIDDELEHWFRDLSLLQPTAEGPERELHFWKRQQESGNYRYLSSVARIIFAVPASSAQIKRDFGISGQMVIVQRTSLSQENIDMCAFLNRNREFIDLTQCPKLSAAETQGAIPSDVQANLEPQTSMEMFESGWERALINSFSADVSTEL</sequence>
<comment type="caution">
    <text evidence="2">The sequence shown here is derived from an EMBL/GenBank/DDBJ whole genome shotgun (WGS) entry which is preliminary data.</text>
</comment>
<dbReference type="GO" id="GO:0046983">
    <property type="term" value="F:protein dimerization activity"/>
    <property type="evidence" value="ECO:0007669"/>
    <property type="project" value="InterPro"/>
</dbReference>
<evidence type="ECO:0000259" key="1">
    <source>
        <dbReference type="Pfam" id="PF05699"/>
    </source>
</evidence>
<evidence type="ECO:0000313" key="3">
    <source>
        <dbReference type="Proteomes" id="UP001165121"/>
    </source>
</evidence>
<dbReference type="EMBL" id="BSXT01002031">
    <property type="protein sequence ID" value="GMF46760.1"/>
    <property type="molecule type" value="Genomic_DNA"/>
</dbReference>
<dbReference type="InterPro" id="IPR008906">
    <property type="entry name" value="HATC_C_dom"/>
</dbReference>
<dbReference type="Proteomes" id="UP001165121">
    <property type="component" value="Unassembled WGS sequence"/>
</dbReference>
<name>A0A9W6XWI9_9STRA</name>